<protein>
    <submittedName>
        <fullName evidence="1">Uncharacterized protein</fullName>
    </submittedName>
</protein>
<keyword evidence="2" id="KW-1185">Reference proteome</keyword>
<dbReference type="Proteomes" id="UP000194003">
    <property type="component" value="Unassembled WGS sequence"/>
</dbReference>
<dbReference type="STRING" id="1434232.MAIT1_00384"/>
<evidence type="ECO:0000313" key="2">
    <source>
        <dbReference type="Proteomes" id="UP000194003"/>
    </source>
</evidence>
<evidence type="ECO:0000313" key="1">
    <source>
        <dbReference type="EMBL" id="OSM06759.1"/>
    </source>
</evidence>
<gene>
    <name evidence="1" type="ORF">MAIT1_00384</name>
</gene>
<reference evidence="1 2" key="1">
    <citation type="journal article" date="2016" name="BMC Genomics">
        <title>Combined genomic and structural analyses of a cultured magnetotactic bacterium reveals its niche adaptation to a dynamic environment.</title>
        <authorList>
            <person name="Araujo A.C."/>
            <person name="Morillo V."/>
            <person name="Cypriano J."/>
            <person name="Teixeira L.C."/>
            <person name="Leao P."/>
            <person name="Lyra S."/>
            <person name="Almeida L.G."/>
            <person name="Bazylinski D.A."/>
            <person name="Vasconcellos A.T."/>
            <person name="Abreu F."/>
            <person name="Lins U."/>
        </authorList>
    </citation>
    <scope>NUCLEOTIDE SEQUENCE [LARGE SCALE GENOMIC DNA]</scope>
    <source>
        <strain evidence="1 2">IT-1</strain>
    </source>
</reference>
<name>A0A1Y2K7Z0_9PROT</name>
<organism evidence="1 2">
    <name type="scientific">Magnetofaba australis IT-1</name>
    <dbReference type="NCBI Taxonomy" id="1434232"/>
    <lineage>
        <taxon>Bacteria</taxon>
        <taxon>Pseudomonadati</taxon>
        <taxon>Pseudomonadota</taxon>
        <taxon>Magnetococcia</taxon>
        <taxon>Magnetococcales</taxon>
        <taxon>Magnetococcaceae</taxon>
        <taxon>Magnetofaba</taxon>
    </lineage>
</organism>
<dbReference type="AlphaFoldDB" id="A0A1Y2K7Z0"/>
<accession>A0A1Y2K7Z0</accession>
<dbReference type="EMBL" id="LVJN01000015">
    <property type="protein sequence ID" value="OSM06759.1"/>
    <property type="molecule type" value="Genomic_DNA"/>
</dbReference>
<proteinExistence type="predicted"/>
<comment type="caution">
    <text evidence="1">The sequence shown here is derived from an EMBL/GenBank/DDBJ whole genome shotgun (WGS) entry which is preliminary data.</text>
</comment>
<sequence>MKKLPDGSDAAKLDRFVNNYAALRLALEEVMHFAGMEPSQERAVWLSLEGLLKSHLAGTNTIRRESAAILDRMAREVAISRPDERPPFAIEGDQLIVPAKVILDFLNRRGFTFPVTSPNRLTSHLKIDGFLLETGVQKRLGGRKFSSCLAISLKALEEAGVDWPTDNGPEGPFS</sequence>